<keyword evidence="1" id="KW-0472">Membrane</keyword>
<dbReference type="SMART" id="SM00240">
    <property type="entry name" value="FHA"/>
    <property type="match status" value="1"/>
</dbReference>
<reference evidence="3 4" key="1">
    <citation type="submission" date="2017-04" db="EMBL/GenBank/DDBJ databases">
        <title>Monoglobus pectinilyticus 14 draft genome.</title>
        <authorList>
            <person name="Kim C."/>
            <person name="Rosendale D.I."/>
            <person name="Kelly W.J."/>
            <person name="Tannock G.W."/>
            <person name="Patchett M.L."/>
            <person name="Jordens J.Z."/>
        </authorList>
    </citation>
    <scope>NUCLEOTIDE SEQUENCE [LARGE SCALE GENOMIC DNA]</scope>
    <source>
        <strain evidence="3 4">14</strain>
    </source>
</reference>
<dbReference type="CDD" id="cd00060">
    <property type="entry name" value="FHA"/>
    <property type="match status" value="1"/>
</dbReference>
<keyword evidence="4" id="KW-1185">Reference proteome</keyword>
<dbReference type="InterPro" id="IPR050923">
    <property type="entry name" value="Cell_Proc_Reg/RNA_Proc"/>
</dbReference>
<dbReference type="AlphaFoldDB" id="A0A2K9P4J9"/>
<dbReference type="KEGG" id="mpec:B9O19_01581"/>
<gene>
    <name evidence="3" type="ORF">B9O19_01581</name>
</gene>
<dbReference type="SUPFAM" id="SSF49879">
    <property type="entry name" value="SMAD/FHA domain"/>
    <property type="match status" value="1"/>
</dbReference>
<dbReference type="EMBL" id="CP020991">
    <property type="protein sequence ID" value="AUO19739.1"/>
    <property type="molecule type" value="Genomic_DNA"/>
</dbReference>
<proteinExistence type="predicted"/>
<dbReference type="Pfam" id="PF00498">
    <property type="entry name" value="FHA"/>
    <property type="match status" value="1"/>
</dbReference>
<organism evidence="3 4">
    <name type="scientific">Monoglobus pectinilyticus</name>
    <dbReference type="NCBI Taxonomy" id="1981510"/>
    <lineage>
        <taxon>Bacteria</taxon>
        <taxon>Bacillati</taxon>
        <taxon>Bacillota</taxon>
        <taxon>Clostridia</taxon>
        <taxon>Monoglobales</taxon>
        <taxon>Monoglobaceae</taxon>
        <taxon>Monoglobus</taxon>
    </lineage>
</organism>
<dbReference type="PANTHER" id="PTHR23308">
    <property type="entry name" value="NUCLEAR INHIBITOR OF PROTEIN PHOSPHATASE-1"/>
    <property type="match status" value="1"/>
</dbReference>
<evidence type="ECO:0000256" key="1">
    <source>
        <dbReference type="SAM" id="Phobius"/>
    </source>
</evidence>
<keyword evidence="1" id="KW-0812">Transmembrane</keyword>
<evidence type="ECO:0000313" key="3">
    <source>
        <dbReference type="EMBL" id="AUO19739.1"/>
    </source>
</evidence>
<dbReference type="PROSITE" id="PS50006">
    <property type="entry name" value="FHA_DOMAIN"/>
    <property type="match status" value="1"/>
</dbReference>
<evidence type="ECO:0000259" key="2">
    <source>
        <dbReference type="PROSITE" id="PS50006"/>
    </source>
</evidence>
<protein>
    <submittedName>
        <fullName evidence="3">FHA domain containing protein</fullName>
    </submittedName>
</protein>
<dbReference type="InterPro" id="IPR000253">
    <property type="entry name" value="FHA_dom"/>
</dbReference>
<feature type="transmembrane region" description="Helical" evidence="1">
    <location>
        <begin position="6"/>
        <end position="31"/>
    </location>
</feature>
<sequence>MTIYSFISTILSYVFTVIIYVFIIFVIRLIYLDVKKMSRFEDNSINDAACSSLRPIKSKVELSAPLKHRYNIYGEAILGRSRECDIIINEKFISQKHLIIWYEDGEWYLEDLGSRNGTYVNGQRIRQEVILDTEDQITVGGLNFIFET</sequence>
<dbReference type="Gene3D" id="2.60.200.20">
    <property type="match status" value="1"/>
</dbReference>
<keyword evidence="1" id="KW-1133">Transmembrane helix</keyword>
<accession>A0A2K9P4J9</accession>
<dbReference type="InterPro" id="IPR008984">
    <property type="entry name" value="SMAD_FHA_dom_sf"/>
</dbReference>
<dbReference type="Proteomes" id="UP000235589">
    <property type="component" value="Chromosome"/>
</dbReference>
<name>A0A2K9P4J9_9FIRM</name>
<feature type="domain" description="FHA" evidence="2">
    <location>
        <begin position="76"/>
        <end position="125"/>
    </location>
</feature>
<evidence type="ECO:0000313" key="4">
    <source>
        <dbReference type="Proteomes" id="UP000235589"/>
    </source>
</evidence>